<dbReference type="InterPro" id="IPR001680">
    <property type="entry name" value="WD40_rpt"/>
</dbReference>
<evidence type="ECO:0008006" key="8">
    <source>
        <dbReference type="Google" id="ProtNLM"/>
    </source>
</evidence>
<organism evidence="6 7">
    <name type="scientific">Malus baccata</name>
    <name type="common">Siberian crab apple</name>
    <name type="synonym">Pyrus baccata</name>
    <dbReference type="NCBI Taxonomy" id="106549"/>
    <lineage>
        <taxon>Eukaryota</taxon>
        <taxon>Viridiplantae</taxon>
        <taxon>Streptophyta</taxon>
        <taxon>Embryophyta</taxon>
        <taxon>Tracheophyta</taxon>
        <taxon>Spermatophyta</taxon>
        <taxon>Magnoliopsida</taxon>
        <taxon>eudicotyledons</taxon>
        <taxon>Gunneridae</taxon>
        <taxon>Pentapetalae</taxon>
        <taxon>rosids</taxon>
        <taxon>fabids</taxon>
        <taxon>Rosales</taxon>
        <taxon>Rosaceae</taxon>
        <taxon>Amygdaloideae</taxon>
        <taxon>Maleae</taxon>
        <taxon>Malus</taxon>
    </lineage>
</organism>
<accession>A0A540M8F8</accession>
<protein>
    <recommendedName>
        <fullName evidence="8">Autophagy-related protein 18a</fullName>
    </recommendedName>
</protein>
<evidence type="ECO:0000256" key="3">
    <source>
        <dbReference type="ARBA" id="ARBA00022737"/>
    </source>
</evidence>
<evidence type="ECO:0000256" key="5">
    <source>
        <dbReference type="SAM" id="MobiDB-lite"/>
    </source>
</evidence>
<comment type="caution">
    <text evidence="6">The sequence shown here is derived from an EMBL/GenBank/DDBJ whole genome shotgun (WGS) entry which is preliminary data.</text>
</comment>
<dbReference type="EMBL" id="VIEB01000328">
    <property type="protein sequence ID" value="TQD95015.1"/>
    <property type="molecule type" value="Genomic_DNA"/>
</dbReference>
<keyword evidence="7" id="KW-1185">Reference proteome</keyword>
<dbReference type="Gene3D" id="2.130.10.10">
    <property type="entry name" value="YVTN repeat-like/Quinoprotein amine dehydrogenase"/>
    <property type="match status" value="1"/>
</dbReference>
<proteinExistence type="inferred from homology"/>
<dbReference type="InterPro" id="IPR015943">
    <property type="entry name" value="WD40/YVTN_repeat-like_dom_sf"/>
</dbReference>
<dbReference type="InterPro" id="IPR048720">
    <property type="entry name" value="PROPPIN"/>
</dbReference>
<evidence type="ECO:0000313" key="6">
    <source>
        <dbReference type="EMBL" id="TQD95015.1"/>
    </source>
</evidence>
<evidence type="ECO:0000313" key="7">
    <source>
        <dbReference type="Proteomes" id="UP000315295"/>
    </source>
</evidence>
<dbReference type="InterPro" id="IPR036322">
    <property type="entry name" value="WD40_repeat_dom_sf"/>
</dbReference>
<evidence type="ECO:0000256" key="1">
    <source>
        <dbReference type="ARBA" id="ARBA00004623"/>
    </source>
</evidence>
<gene>
    <name evidence="6" type="ORF">C1H46_019360</name>
</gene>
<dbReference type="STRING" id="106549.A0A540M8F8"/>
<dbReference type="Proteomes" id="UP000315295">
    <property type="component" value="Unassembled WGS sequence"/>
</dbReference>
<dbReference type="SUPFAM" id="SSF50978">
    <property type="entry name" value="WD40 repeat-like"/>
    <property type="match status" value="1"/>
</dbReference>
<comment type="similarity">
    <text evidence="4">Belongs to the WD repeat PROPPIN family.</text>
</comment>
<sequence length="736" mass="82383">MLKDAGASVYACNLEDELSADEEGNNMRAKVSVTLGAKKLQKDYVHCIGSDKEDESYTWSEVSKEAEALMRLNEQTSCSSPKSDYSKVNKSVKGVKDKGKPKFSFRFKTQKEGPSCFSVSKNESDMSFKVQQVPEMLKATEPRTEEYLDSELIEDIQGEEEKQLEIVPVHVNELGHGSIEQSMAELLDGLQDKTSMLRGRSKMLLFQYRRKRRKRAQPVMKIVSSLGDRVIDSESSPEHLGLGSPSNSEADDQILKLDKPEVKRQTLVDRFQEALSDRALVAVPKPLRIGLFGQLQQVVQSDKESDMEFLNNIENRANQNECIDVKILSRYLDAKLTVCHCSFGNNRLPWQESPKNTVNEETTWTVIFNPRVCDDVDLEVGKCIRIHPPCHDGGNSMLPVSEGYPLLEHCYGDPSGAAIGGGPDPQYPTNKVMIWDDHQERCIGELSFRSVVRSVRLRRDRIVVVLEQKIFVYNFADLKLLHQIETIANPKGLCAVSQVARSLVLVCPGLQKGQVRVEHYASKRTKFIMAHDSRLACFALTPDGQLLATSSNKGTLVRIFNTLDGTLLQEVRRGADRAEIYSLAFSSTAQWLAVSSDKGTVHVFNLKVNSGSSGNENTRSASDPNLVVSSSNSSLSFIRVLYTGKRHIMLLSLRPMDLSEACISGVLPKYFSSEWSVAQFRMLEGSQYIVAFGHQKNTVVILGMDGSFYRCEFNPVNGGEMTQLEYHNFLKPEEAF</sequence>
<keyword evidence="2" id="KW-0853">WD repeat</keyword>
<evidence type="ECO:0000256" key="2">
    <source>
        <dbReference type="ARBA" id="ARBA00022574"/>
    </source>
</evidence>
<keyword evidence="3" id="KW-0677">Repeat</keyword>
<dbReference type="AlphaFoldDB" id="A0A540M8F8"/>
<dbReference type="PANTHER" id="PTHR11227">
    <property type="entry name" value="WD-REPEAT PROTEIN INTERACTING WITH PHOSPHOINOSIDES WIPI -RELATED"/>
    <property type="match status" value="1"/>
</dbReference>
<feature type="region of interest" description="Disordered" evidence="5">
    <location>
        <begin position="232"/>
        <end position="251"/>
    </location>
</feature>
<dbReference type="SMART" id="SM00320">
    <property type="entry name" value="WD40"/>
    <property type="match status" value="2"/>
</dbReference>
<comment type="subcellular location">
    <subcellularLocation>
        <location evidence="1">Preautophagosomal structure membrane</location>
        <topology evidence="1">Peripheral membrane protein</topology>
    </subcellularLocation>
</comment>
<name>A0A540M8F8_MALBA</name>
<evidence type="ECO:0000256" key="4">
    <source>
        <dbReference type="ARBA" id="ARBA00025740"/>
    </source>
</evidence>
<dbReference type="GO" id="GO:0034045">
    <property type="term" value="C:phagophore assembly site membrane"/>
    <property type="evidence" value="ECO:0007669"/>
    <property type="project" value="UniProtKB-SubCell"/>
</dbReference>
<reference evidence="6 7" key="1">
    <citation type="journal article" date="2019" name="G3 (Bethesda)">
        <title>Sequencing of a Wild Apple (Malus baccata) Genome Unravels the Differences Between Cultivated and Wild Apple Species Regarding Disease Resistance and Cold Tolerance.</title>
        <authorList>
            <person name="Chen X."/>
        </authorList>
    </citation>
    <scope>NUCLEOTIDE SEQUENCE [LARGE SCALE GENOMIC DNA]</scope>
    <source>
        <strain evidence="7">cv. Shandingzi</strain>
        <tissue evidence="6">Leaves</tissue>
    </source>
</reference>
<dbReference type="Pfam" id="PF21032">
    <property type="entry name" value="PROPPIN"/>
    <property type="match status" value="1"/>
</dbReference>